<reference evidence="1 2" key="1">
    <citation type="submission" date="2016-06" db="EMBL/GenBank/DDBJ databases">
        <authorList>
            <person name="Kjaerup R.B."/>
            <person name="Dalgaard T.S."/>
            <person name="Juul-Madsen H.R."/>
        </authorList>
    </citation>
    <scope>NUCLEOTIDE SEQUENCE [LARGE SCALE GENOMIC DNA]</scope>
</reference>
<name>A0A1X7RU74_ZYMT9</name>
<evidence type="ECO:0000313" key="1">
    <source>
        <dbReference type="EMBL" id="SMQ50976.1"/>
    </source>
</evidence>
<keyword evidence="2" id="KW-1185">Reference proteome</keyword>
<organism evidence="1 2">
    <name type="scientific">Zymoseptoria tritici (strain ST99CH_3D7)</name>
    <dbReference type="NCBI Taxonomy" id="1276538"/>
    <lineage>
        <taxon>Eukaryota</taxon>
        <taxon>Fungi</taxon>
        <taxon>Dikarya</taxon>
        <taxon>Ascomycota</taxon>
        <taxon>Pezizomycotina</taxon>
        <taxon>Dothideomycetes</taxon>
        <taxon>Dothideomycetidae</taxon>
        <taxon>Mycosphaerellales</taxon>
        <taxon>Mycosphaerellaceae</taxon>
        <taxon>Zymoseptoria</taxon>
    </lineage>
</organism>
<sequence length="89" mass="9829">MRPSSWSTSKGFLRSAASIHTHLSGALGTPRVIYLSAGGGAAQGMGFLERTASANLLYSRSTYPMSHPLKVLEYLARRRRQYRKGSDKR</sequence>
<proteinExistence type="predicted"/>
<dbReference type="AlphaFoldDB" id="A0A1X7RU74"/>
<dbReference type="Proteomes" id="UP000215127">
    <property type="component" value="Chromosome 5"/>
</dbReference>
<accession>A0A1X7RU74</accession>
<gene>
    <name evidence="1" type="ORF">ZT3D7_G6129</name>
</gene>
<dbReference type="EMBL" id="LT853696">
    <property type="protein sequence ID" value="SMQ50976.1"/>
    <property type="molecule type" value="Genomic_DNA"/>
</dbReference>
<evidence type="ECO:0000313" key="2">
    <source>
        <dbReference type="Proteomes" id="UP000215127"/>
    </source>
</evidence>
<protein>
    <submittedName>
        <fullName evidence="1">Uncharacterized protein</fullName>
    </submittedName>
</protein>